<name>A0A9E2W366_9BACT</name>
<evidence type="ECO:0000259" key="3">
    <source>
        <dbReference type="Pfam" id="PF18003"/>
    </source>
</evidence>
<dbReference type="Proteomes" id="UP000812270">
    <property type="component" value="Unassembled WGS sequence"/>
</dbReference>
<keyword evidence="5" id="KW-1185">Reference proteome</keyword>
<dbReference type="InterPro" id="IPR041186">
    <property type="entry name" value="DUF3823_C"/>
</dbReference>
<gene>
    <name evidence="4" type="ORF">KTO63_02030</name>
</gene>
<feature type="signal peptide" evidence="1">
    <location>
        <begin position="1"/>
        <end position="21"/>
    </location>
</feature>
<dbReference type="EMBL" id="JAHSPG010000001">
    <property type="protein sequence ID" value="MBV4355908.1"/>
    <property type="molecule type" value="Genomic_DNA"/>
</dbReference>
<dbReference type="InterPro" id="IPR024278">
    <property type="entry name" value="DUF3823_N"/>
</dbReference>
<feature type="chain" id="PRO_5039506090" evidence="1">
    <location>
        <begin position="22"/>
        <end position="237"/>
    </location>
</feature>
<proteinExistence type="predicted"/>
<feature type="domain" description="DUF3823" evidence="3">
    <location>
        <begin position="131"/>
        <end position="231"/>
    </location>
</feature>
<reference evidence="4" key="1">
    <citation type="submission" date="2021-06" db="EMBL/GenBank/DDBJ databases">
        <authorList>
            <person name="Huq M.A."/>
        </authorList>
    </citation>
    <scope>NUCLEOTIDE SEQUENCE</scope>
    <source>
        <strain evidence="4">MAH-26</strain>
    </source>
</reference>
<dbReference type="Pfam" id="PF18003">
    <property type="entry name" value="DUF3823_C"/>
    <property type="match status" value="1"/>
</dbReference>
<accession>A0A9E2W366</accession>
<dbReference type="Pfam" id="PF12866">
    <property type="entry name" value="DUF3823"/>
    <property type="match status" value="1"/>
</dbReference>
<comment type="caution">
    <text evidence="4">The sequence shown here is derived from an EMBL/GenBank/DDBJ whole genome shotgun (WGS) entry which is preliminary data.</text>
</comment>
<dbReference type="RefSeq" id="WP_217789453.1">
    <property type="nucleotide sequence ID" value="NZ_JAHSPG010000001.1"/>
</dbReference>
<evidence type="ECO:0000313" key="5">
    <source>
        <dbReference type="Proteomes" id="UP000812270"/>
    </source>
</evidence>
<protein>
    <submittedName>
        <fullName evidence="4">DUF3823 domain-containing protein</fullName>
    </submittedName>
</protein>
<feature type="domain" description="DUF3823" evidence="2">
    <location>
        <begin position="33"/>
        <end position="120"/>
    </location>
</feature>
<keyword evidence="1" id="KW-0732">Signal</keyword>
<evidence type="ECO:0000259" key="2">
    <source>
        <dbReference type="Pfam" id="PF12866"/>
    </source>
</evidence>
<dbReference type="AlphaFoldDB" id="A0A9E2W366"/>
<evidence type="ECO:0000313" key="4">
    <source>
        <dbReference type="EMBL" id="MBV4355908.1"/>
    </source>
</evidence>
<organism evidence="4 5">
    <name type="scientific">Pinibacter aurantiacus</name>
    <dbReference type="NCBI Taxonomy" id="2851599"/>
    <lineage>
        <taxon>Bacteria</taxon>
        <taxon>Pseudomonadati</taxon>
        <taxon>Bacteroidota</taxon>
        <taxon>Chitinophagia</taxon>
        <taxon>Chitinophagales</taxon>
        <taxon>Chitinophagaceae</taxon>
        <taxon>Pinibacter</taxon>
    </lineage>
</organism>
<sequence length="237" mass="26196">MKKIIIAIALLGFLVLGNSCSKENDSYPAPSETLTGNVIDSVTGKPIQTEQPDGIRLQMLETSWSDNPIPWYFWIKPDGTFNNDKIFAATYKITPVDGPFFPVEGKSVVLKGKVNVDFIVTPFLNVEIVGKVQQNGNDVNLSYKISRAKAAYKITDARVFVSNTPYVSNGSNDNVFSTQNNNDLNGTPDETVLTTVYNAKITGLKSGRTYYVRVGARTNDNVSKRYNYSEEQAVTMP</sequence>
<evidence type="ECO:0000256" key="1">
    <source>
        <dbReference type="SAM" id="SignalP"/>
    </source>
</evidence>